<sequence length="315" mass="35629">MIGDRFSRRDEFLEVLRGGVKLLSGFNLVDLFPSSWLASFLTSSSRLSWENTRKRSELIDSAIKQHNELKDAANKEEDKEDLLDVLLRIQKEGSHDVPFTMGAIKGLIGDLFSAGSETSATTLQWAMSELMRNPDVMRKAQAEVRENMHGKPNVTEDDLADLKYMRLVTKETLRLHPPVPLLLPRESIQTCKVLGYDVPKGTTVFVNTWAICRDPKYWDDAEEFKPERFESGSVDYKGTNFEYTPFGAGRRICPGMTFAQSIMELALAALLYHFDWELPAGVKPEELDMTEQMGLAVGRKNDLCLYAKVRVPLDG</sequence>
<organism evidence="1 2">
    <name type="scientific">Avena sativa</name>
    <name type="common">Oat</name>
    <dbReference type="NCBI Taxonomy" id="4498"/>
    <lineage>
        <taxon>Eukaryota</taxon>
        <taxon>Viridiplantae</taxon>
        <taxon>Streptophyta</taxon>
        <taxon>Embryophyta</taxon>
        <taxon>Tracheophyta</taxon>
        <taxon>Spermatophyta</taxon>
        <taxon>Magnoliopsida</taxon>
        <taxon>Liliopsida</taxon>
        <taxon>Poales</taxon>
        <taxon>Poaceae</taxon>
        <taxon>BOP clade</taxon>
        <taxon>Pooideae</taxon>
        <taxon>Poodae</taxon>
        <taxon>Poeae</taxon>
        <taxon>Poeae Chloroplast Group 1 (Aveneae type)</taxon>
        <taxon>Aveninae</taxon>
        <taxon>Avena</taxon>
    </lineage>
</organism>
<name>A0ACD5WSB9_AVESA</name>
<dbReference type="EnsemblPlants" id="AVESA.00010b.r2.4CG1257580.1">
    <property type="protein sequence ID" value="AVESA.00010b.r2.4CG1257580.1.CDS"/>
    <property type="gene ID" value="AVESA.00010b.r2.4CG1257580"/>
</dbReference>
<reference evidence="1" key="1">
    <citation type="submission" date="2021-05" db="EMBL/GenBank/DDBJ databases">
        <authorList>
            <person name="Scholz U."/>
            <person name="Mascher M."/>
            <person name="Fiebig A."/>
        </authorList>
    </citation>
    <scope>NUCLEOTIDE SEQUENCE [LARGE SCALE GENOMIC DNA]</scope>
</reference>
<keyword evidence="2" id="KW-1185">Reference proteome</keyword>
<reference evidence="1" key="2">
    <citation type="submission" date="2025-09" db="UniProtKB">
        <authorList>
            <consortium name="EnsemblPlants"/>
        </authorList>
    </citation>
    <scope>IDENTIFICATION</scope>
</reference>
<accession>A0ACD5WSB9</accession>
<dbReference type="Proteomes" id="UP001732700">
    <property type="component" value="Chromosome 4C"/>
</dbReference>
<evidence type="ECO:0000313" key="2">
    <source>
        <dbReference type="Proteomes" id="UP001732700"/>
    </source>
</evidence>
<protein>
    <submittedName>
        <fullName evidence="1">Uncharacterized protein</fullName>
    </submittedName>
</protein>
<proteinExistence type="predicted"/>
<evidence type="ECO:0000313" key="1">
    <source>
        <dbReference type="EnsemblPlants" id="AVESA.00010b.r2.4CG1257580.1.CDS"/>
    </source>
</evidence>